<sequence length="751" mass="84150">MDSGGEGEEGWMEDQWEKWLTHDISLDEFEDDDLSEITEITDERGMSLNCNGPDIKGRVRRGTNSMSGRAELGAVGQFQAEMLHLELIDGADGYRSDIESTKASAIAPPPIIKDPAAPVTMDTYRPKRPTTLNLFPIVPRTQDTLNNNSFGKKYSWQEKVSGSSSPLKTGERTPTREHSCLSDEDKAHLQRLPLAPSFRRSLLRHPPPQNYTPAPLYPAGKVDGGAPHRERIRYQTDVHLEPTEEIYLTPVQRSADPLDPPNSQDRPFLSQQTEQGRMSISSDTEGPPPYQPLPDRTNTSIYEEDEVYVPPPSYASCIEALITPPSARSSLTLDLSLKGAGTGAGVMLRPGSSVEYVDATDESYCGEDEDVDRIIMDGEMRKGEGKGDGGGNKVPLRTSMNSEASGLSYDSVKYTLVVDEHAKLELVSLRQCYQGYSDDSDTATVYDNCVSSPYESAIGEEYEEEDEDDEDGIQIGGVRREATACLSEDSTPEVDLHFSKKFLNVFMNGHSRSSSAESFGLYSCLINGEEKDQSHRAVYRFVPRHDDELELEVDDPLLVEVQSEDFWYEGYNMRTGARGIFPAYYAIEVTKDADSYKEKSSEWMDRYHLKFLGSVQVPFHKGNDVLCAAMQKIATNRRMTVKYNPPSSCILEISVKGIKLAVQEDYYACDRSNECSHFFQLKNVSFCGYHPKNSKYFGFITKHPADQRFACHVFVSENSTKPLAESIGKAFQLYYKEFVDFSCPTEDIYLE</sequence>
<dbReference type="FunFam" id="2.30.29.30:FF:000108">
    <property type="entry name" value="C-Jun-amino-terminal kinase-interacting protein 1 isoform X2"/>
    <property type="match status" value="1"/>
</dbReference>
<feature type="compositionally biased region" description="Polar residues" evidence="7">
    <location>
        <begin position="158"/>
        <end position="167"/>
    </location>
</feature>
<evidence type="ECO:0000256" key="6">
    <source>
        <dbReference type="PROSITE-ProRule" id="PRU00192"/>
    </source>
</evidence>
<dbReference type="SMART" id="SM00462">
    <property type="entry name" value="PTB"/>
    <property type="match status" value="1"/>
</dbReference>
<keyword evidence="4" id="KW-0963">Cytoplasm</keyword>
<feature type="region of interest" description="Disordered" evidence="7">
    <location>
        <begin position="203"/>
        <end position="226"/>
    </location>
</feature>
<dbReference type="PANTHER" id="PTHR47437:SF3">
    <property type="entry name" value="C-JUN-AMINO-TERMINAL KINASE-INTERACTING PROTEIN 1"/>
    <property type="match status" value="1"/>
</dbReference>
<dbReference type="GO" id="GO:0008432">
    <property type="term" value="F:JUN kinase binding"/>
    <property type="evidence" value="ECO:0007669"/>
    <property type="project" value="TreeGrafter"/>
</dbReference>
<evidence type="ECO:0000256" key="3">
    <source>
        <dbReference type="ARBA" id="ARBA00022443"/>
    </source>
</evidence>
<dbReference type="PROSITE" id="PS50002">
    <property type="entry name" value="SH3"/>
    <property type="match status" value="1"/>
</dbReference>
<evidence type="ECO:0000256" key="2">
    <source>
        <dbReference type="ARBA" id="ARBA00009866"/>
    </source>
</evidence>
<gene>
    <name evidence="10" type="ORF">PBY51_019305</name>
</gene>
<dbReference type="InterPro" id="IPR001452">
    <property type="entry name" value="SH3_domain"/>
</dbReference>
<dbReference type="GO" id="GO:0005737">
    <property type="term" value="C:cytoplasm"/>
    <property type="evidence" value="ECO:0007669"/>
    <property type="project" value="UniProtKB-SubCell"/>
</dbReference>
<dbReference type="GO" id="GO:0007254">
    <property type="term" value="P:JNK cascade"/>
    <property type="evidence" value="ECO:0007669"/>
    <property type="project" value="TreeGrafter"/>
</dbReference>
<dbReference type="CDD" id="cd01212">
    <property type="entry name" value="PTB_JIP"/>
    <property type="match status" value="1"/>
</dbReference>
<dbReference type="InterPro" id="IPR035638">
    <property type="entry name" value="JIP1_SH3"/>
</dbReference>
<dbReference type="InterPro" id="IPR011993">
    <property type="entry name" value="PH-like_dom_sf"/>
</dbReference>
<evidence type="ECO:0000256" key="1">
    <source>
        <dbReference type="ARBA" id="ARBA00004496"/>
    </source>
</evidence>
<dbReference type="PANTHER" id="PTHR47437">
    <property type="entry name" value="JNK-INTERACTING PROTEIN 1-LIKE PROTEIN"/>
    <property type="match status" value="1"/>
</dbReference>
<dbReference type="InterPro" id="IPR036028">
    <property type="entry name" value="SH3-like_dom_sf"/>
</dbReference>
<dbReference type="InterPro" id="IPR047178">
    <property type="entry name" value="JIP1_scaffold"/>
</dbReference>
<evidence type="ECO:0000259" key="8">
    <source>
        <dbReference type="PROSITE" id="PS01179"/>
    </source>
</evidence>
<feature type="domain" description="PID" evidence="8">
    <location>
        <begin position="607"/>
        <end position="740"/>
    </location>
</feature>
<dbReference type="SMART" id="SM00326">
    <property type="entry name" value="SH3"/>
    <property type="match status" value="1"/>
</dbReference>
<dbReference type="SUPFAM" id="SSF50044">
    <property type="entry name" value="SH3-domain"/>
    <property type="match status" value="1"/>
</dbReference>
<dbReference type="CDD" id="cd11943">
    <property type="entry name" value="SH3_JIP1"/>
    <property type="match status" value="1"/>
</dbReference>
<dbReference type="Pfam" id="PF14604">
    <property type="entry name" value="SH3_9"/>
    <property type="match status" value="1"/>
</dbReference>
<dbReference type="AlphaFoldDB" id="A0AAN7YH40"/>
<feature type="compositionally biased region" description="Basic and acidic residues" evidence="7">
    <location>
        <begin position="169"/>
        <end position="185"/>
    </location>
</feature>
<dbReference type="Gene3D" id="2.30.29.30">
    <property type="entry name" value="Pleckstrin-homology domain (PH domain)/Phosphotyrosine-binding domain (PTB)"/>
    <property type="match status" value="1"/>
</dbReference>
<feature type="region of interest" description="Disordered" evidence="7">
    <location>
        <begin position="251"/>
        <end position="297"/>
    </location>
</feature>
<dbReference type="Proteomes" id="UP001346869">
    <property type="component" value="Unassembled WGS sequence"/>
</dbReference>
<evidence type="ECO:0000313" key="11">
    <source>
        <dbReference type="Proteomes" id="UP001346869"/>
    </source>
</evidence>
<feature type="region of interest" description="Disordered" evidence="7">
    <location>
        <begin position="157"/>
        <end position="185"/>
    </location>
</feature>
<name>A0AAN7YH40_ELEMC</name>
<reference evidence="10 11" key="1">
    <citation type="journal article" date="2023" name="Genes (Basel)">
        <title>Chromosome-Level Genome Assembly and Circadian Gene Repertoire of the Patagonia Blennie Eleginops maclovinus-The Closest Ancestral Proxy of Antarctic Cryonotothenioids.</title>
        <authorList>
            <person name="Cheng C.C."/>
            <person name="Rivera-Colon A.G."/>
            <person name="Minhas B.F."/>
            <person name="Wilson L."/>
            <person name="Rayamajhi N."/>
            <person name="Vargas-Chacoff L."/>
            <person name="Catchen J.M."/>
        </authorList>
    </citation>
    <scope>NUCLEOTIDE SEQUENCE [LARGE SCALE GENOMIC DNA]</scope>
    <source>
        <strain evidence="10">JMC-PN-2008</strain>
    </source>
</reference>
<evidence type="ECO:0008006" key="12">
    <source>
        <dbReference type="Google" id="ProtNLM"/>
    </source>
</evidence>
<comment type="subcellular location">
    <subcellularLocation>
        <location evidence="1">Cytoplasm</location>
    </subcellularLocation>
</comment>
<dbReference type="Pfam" id="PF00640">
    <property type="entry name" value="PID"/>
    <property type="match status" value="1"/>
</dbReference>
<dbReference type="FunFam" id="2.30.30.40:FF:000032">
    <property type="entry name" value="Putative C-Jun-amino-terminal kinase-interacting protein 2"/>
    <property type="match status" value="1"/>
</dbReference>
<keyword evidence="5" id="KW-0597">Phosphoprotein</keyword>
<dbReference type="GO" id="GO:0005078">
    <property type="term" value="F:MAP-kinase scaffold activity"/>
    <property type="evidence" value="ECO:0007669"/>
    <property type="project" value="TreeGrafter"/>
</dbReference>
<evidence type="ECO:0000256" key="5">
    <source>
        <dbReference type="ARBA" id="ARBA00022553"/>
    </source>
</evidence>
<organism evidence="10 11">
    <name type="scientific">Eleginops maclovinus</name>
    <name type="common">Patagonian blennie</name>
    <name type="synonym">Eleginus maclovinus</name>
    <dbReference type="NCBI Taxonomy" id="56733"/>
    <lineage>
        <taxon>Eukaryota</taxon>
        <taxon>Metazoa</taxon>
        <taxon>Chordata</taxon>
        <taxon>Craniata</taxon>
        <taxon>Vertebrata</taxon>
        <taxon>Euteleostomi</taxon>
        <taxon>Actinopterygii</taxon>
        <taxon>Neopterygii</taxon>
        <taxon>Teleostei</taxon>
        <taxon>Neoteleostei</taxon>
        <taxon>Acanthomorphata</taxon>
        <taxon>Eupercaria</taxon>
        <taxon>Perciformes</taxon>
        <taxon>Notothenioidei</taxon>
        <taxon>Eleginopidae</taxon>
        <taxon>Eleginops</taxon>
    </lineage>
</organism>
<evidence type="ECO:0000256" key="4">
    <source>
        <dbReference type="ARBA" id="ARBA00022490"/>
    </source>
</evidence>
<keyword evidence="3 6" id="KW-0728">SH3 domain</keyword>
<dbReference type="SUPFAM" id="SSF50729">
    <property type="entry name" value="PH domain-like"/>
    <property type="match status" value="1"/>
</dbReference>
<accession>A0AAN7YH40</accession>
<dbReference type="GO" id="GO:0046328">
    <property type="term" value="P:regulation of JNK cascade"/>
    <property type="evidence" value="ECO:0007669"/>
    <property type="project" value="InterPro"/>
</dbReference>
<dbReference type="InterPro" id="IPR006020">
    <property type="entry name" value="PTB/PI_dom"/>
</dbReference>
<reference evidence="10 11" key="2">
    <citation type="journal article" date="2023" name="Mol. Biol. Evol.">
        <title>Genomics of Secondarily Temperate Adaptation in the Only Non-Antarctic Icefish.</title>
        <authorList>
            <person name="Rivera-Colon A.G."/>
            <person name="Rayamajhi N."/>
            <person name="Minhas B.F."/>
            <person name="Madrigal G."/>
            <person name="Bilyk K.T."/>
            <person name="Yoon V."/>
            <person name="Hune M."/>
            <person name="Gregory S."/>
            <person name="Cheng C.H.C."/>
            <person name="Catchen J.M."/>
        </authorList>
    </citation>
    <scope>NUCLEOTIDE SEQUENCE [LARGE SCALE GENOMIC DNA]</scope>
    <source>
        <strain evidence="10">JMC-PN-2008</strain>
    </source>
</reference>
<evidence type="ECO:0000259" key="9">
    <source>
        <dbReference type="PROSITE" id="PS50002"/>
    </source>
</evidence>
<proteinExistence type="inferred from homology"/>
<protein>
    <recommendedName>
        <fullName evidence="12">Mitogen-activated protein kinase 8 interacting protein 1</fullName>
    </recommendedName>
</protein>
<feature type="domain" description="SH3" evidence="9">
    <location>
        <begin position="530"/>
        <end position="591"/>
    </location>
</feature>
<dbReference type="PROSITE" id="PS01179">
    <property type="entry name" value="PID"/>
    <property type="match status" value="1"/>
</dbReference>
<feature type="compositionally biased region" description="Polar residues" evidence="7">
    <location>
        <begin position="261"/>
        <end position="284"/>
    </location>
</feature>
<comment type="caution">
    <text evidence="10">The sequence shown here is derived from an EMBL/GenBank/DDBJ whole genome shotgun (WGS) entry which is preliminary data.</text>
</comment>
<dbReference type="Gene3D" id="2.30.30.40">
    <property type="entry name" value="SH3 Domains"/>
    <property type="match status" value="1"/>
</dbReference>
<evidence type="ECO:0000313" key="10">
    <source>
        <dbReference type="EMBL" id="KAK5874352.1"/>
    </source>
</evidence>
<evidence type="ECO:0000256" key="7">
    <source>
        <dbReference type="SAM" id="MobiDB-lite"/>
    </source>
</evidence>
<comment type="similarity">
    <text evidence="2">Belongs to the JIP scaffold family.</text>
</comment>
<keyword evidence="11" id="KW-1185">Reference proteome</keyword>
<dbReference type="EMBL" id="JAUZQC010000003">
    <property type="protein sequence ID" value="KAK5874352.1"/>
    <property type="molecule type" value="Genomic_DNA"/>
</dbReference>